<comment type="caution">
    <text evidence="9">The sequence shown here is derived from an EMBL/GenBank/DDBJ whole genome shotgun (WGS) entry which is preliminary data.</text>
</comment>
<keyword evidence="5" id="KW-0963">Cytoplasm</keyword>
<dbReference type="GO" id="GO:0006611">
    <property type="term" value="P:protein export from nucleus"/>
    <property type="evidence" value="ECO:0007669"/>
    <property type="project" value="TreeGrafter"/>
</dbReference>
<dbReference type="InterPro" id="IPR057947">
    <property type="entry name" value="TPR_XPO7/RBP17"/>
</dbReference>
<name>A0A9D4W6P1_PEA</name>
<dbReference type="GO" id="GO:0005643">
    <property type="term" value="C:nuclear pore"/>
    <property type="evidence" value="ECO:0007669"/>
    <property type="project" value="TreeGrafter"/>
</dbReference>
<evidence type="ECO:0000256" key="1">
    <source>
        <dbReference type="ARBA" id="ARBA00004123"/>
    </source>
</evidence>
<evidence type="ECO:0000256" key="2">
    <source>
        <dbReference type="ARBA" id="ARBA00004496"/>
    </source>
</evidence>
<feature type="domain" description="Exportin-7/Ran-binding protein 17 TPR repeats" evidence="8">
    <location>
        <begin position="175"/>
        <end position="264"/>
    </location>
</feature>
<evidence type="ECO:0000256" key="4">
    <source>
        <dbReference type="ARBA" id="ARBA00022448"/>
    </source>
</evidence>
<dbReference type="Gramene" id="Psat06G0251800-T5">
    <property type="protein sequence ID" value="KAI5396341.1"/>
    <property type="gene ID" value="KIW84_062518"/>
</dbReference>
<evidence type="ECO:0000313" key="10">
    <source>
        <dbReference type="Proteomes" id="UP001058974"/>
    </source>
</evidence>
<evidence type="ECO:0000259" key="8">
    <source>
        <dbReference type="Pfam" id="PF25795"/>
    </source>
</evidence>
<reference evidence="9 10" key="1">
    <citation type="journal article" date="2022" name="Nat. Genet.">
        <title>Improved pea reference genome and pan-genome highlight genomic features and evolutionary characteristics.</title>
        <authorList>
            <person name="Yang T."/>
            <person name="Liu R."/>
            <person name="Luo Y."/>
            <person name="Hu S."/>
            <person name="Wang D."/>
            <person name="Wang C."/>
            <person name="Pandey M.K."/>
            <person name="Ge S."/>
            <person name="Xu Q."/>
            <person name="Li N."/>
            <person name="Li G."/>
            <person name="Huang Y."/>
            <person name="Saxena R.K."/>
            <person name="Ji Y."/>
            <person name="Li M."/>
            <person name="Yan X."/>
            <person name="He Y."/>
            <person name="Liu Y."/>
            <person name="Wang X."/>
            <person name="Xiang C."/>
            <person name="Varshney R.K."/>
            <person name="Ding H."/>
            <person name="Gao S."/>
            <person name="Zong X."/>
        </authorList>
    </citation>
    <scope>NUCLEOTIDE SEQUENCE [LARGE SCALE GENOMIC DNA]</scope>
    <source>
        <strain evidence="9 10">cv. Zhongwan 6</strain>
    </source>
</reference>
<protein>
    <recommendedName>
        <fullName evidence="8">Exportin-7/Ran-binding protein 17 TPR repeats domain-containing protein</fullName>
    </recommendedName>
</protein>
<comment type="similarity">
    <text evidence="3">Belongs to the exportin family.</text>
</comment>
<dbReference type="EMBL" id="JAMSHJ010000006">
    <property type="protein sequence ID" value="KAI5396341.1"/>
    <property type="molecule type" value="Genomic_DNA"/>
</dbReference>
<dbReference type="PANTHER" id="PTHR12596:SF15">
    <property type="entry name" value="ARMADILLO_BETA-CATENIN-LIKE REPEAT PROTEIN"/>
    <property type="match status" value="1"/>
</dbReference>
<evidence type="ECO:0000256" key="6">
    <source>
        <dbReference type="ARBA" id="ARBA00022927"/>
    </source>
</evidence>
<dbReference type="SUPFAM" id="SSF48371">
    <property type="entry name" value="ARM repeat"/>
    <property type="match status" value="1"/>
</dbReference>
<dbReference type="AlphaFoldDB" id="A0A9D4W6P1"/>
<dbReference type="InterPro" id="IPR016024">
    <property type="entry name" value="ARM-type_fold"/>
</dbReference>
<keyword evidence="6" id="KW-0653">Protein transport</keyword>
<gene>
    <name evidence="9" type="ORF">KIW84_062518</name>
</gene>
<evidence type="ECO:0000313" key="9">
    <source>
        <dbReference type="EMBL" id="KAI5396341.1"/>
    </source>
</evidence>
<dbReference type="Proteomes" id="UP001058974">
    <property type="component" value="Chromosome 6"/>
</dbReference>
<accession>A0A9D4W6P1</accession>
<evidence type="ECO:0000256" key="3">
    <source>
        <dbReference type="ARBA" id="ARBA00009466"/>
    </source>
</evidence>
<dbReference type="InterPro" id="IPR044189">
    <property type="entry name" value="XPO4/7-like"/>
</dbReference>
<keyword evidence="10" id="KW-1185">Reference proteome</keyword>
<dbReference type="GO" id="GO:0005737">
    <property type="term" value="C:cytoplasm"/>
    <property type="evidence" value="ECO:0007669"/>
    <property type="project" value="UniProtKB-SubCell"/>
</dbReference>
<comment type="subcellular location">
    <subcellularLocation>
        <location evidence="2">Cytoplasm</location>
    </subcellularLocation>
    <subcellularLocation>
        <location evidence="1">Nucleus</location>
    </subcellularLocation>
</comment>
<dbReference type="PANTHER" id="PTHR12596">
    <property type="entry name" value="EXPORTIN 4,7-RELATED"/>
    <property type="match status" value="1"/>
</dbReference>
<keyword evidence="7" id="KW-0539">Nucleus</keyword>
<organism evidence="9 10">
    <name type="scientific">Pisum sativum</name>
    <name type="common">Garden pea</name>
    <name type="synonym">Lathyrus oleraceus</name>
    <dbReference type="NCBI Taxonomy" id="3888"/>
    <lineage>
        <taxon>Eukaryota</taxon>
        <taxon>Viridiplantae</taxon>
        <taxon>Streptophyta</taxon>
        <taxon>Embryophyta</taxon>
        <taxon>Tracheophyta</taxon>
        <taxon>Spermatophyta</taxon>
        <taxon>Magnoliopsida</taxon>
        <taxon>eudicotyledons</taxon>
        <taxon>Gunneridae</taxon>
        <taxon>Pentapetalae</taxon>
        <taxon>rosids</taxon>
        <taxon>fabids</taxon>
        <taxon>Fabales</taxon>
        <taxon>Fabaceae</taxon>
        <taxon>Papilionoideae</taxon>
        <taxon>50 kb inversion clade</taxon>
        <taxon>NPAAA clade</taxon>
        <taxon>Hologalegina</taxon>
        <taxon>IRL clade</taxon>
        <taxon>Fabeae</taxon>
        <taxon>Lathyrus</taxon>
    </lineage>
</organism>
<evidence type="ECO:0000256" key="7">
    <source>
        <dbReference type="ARBA" id="ARBA00023242"/>
    </source>
</evidence>
<sequence length="267" mass="30944">MVCYPLYTILLYVSDFVDVKNGFDLCYVMFALECLLRLASTRRSLFSDDTARLKFLSQLMLGTKEILQTGIGLADHDNYHAFCRLLGRFKVNYQLSELINAEGYSDWIRLVAEFTLKSLQSWKWAGSSVYYLLNLWSKSVTSVRYLKSDKPSLLDEYVPKVIECFVSLRFDSLQSELSDELGEDPLDNVEVLQDQLEFFPYLCRFQYESCSSYLMKIVEPIIQSYMKVANLQIPMNSYELSVTETKLAWFTHIVAAILKTKHTSGFR</sequence>
<proteinExistence type="inferred from homology"/>
<dbReference type="GO" id="GO:0005049">
    <property type="term" value="F:nuclear export signal receptor activity"/>
    <property type="evidence" value="ECO:0007669"/>
    <property type="project" value="InterPro"/>
</dbReference>
<dbReference type="Pfam" id="PF25795">
    <property type="entry name" value="TPR_XPO7"/>
    <property type="match status" value="1"/>
</dbReference>
<evidence type="ECO:0000256" key="5">
    <source>
        <dbReference type="ARBA" id="ARBA00022490"/>
    </source>
</evidence>
<keyword evidence="4" id="KW-0813">Transport</keyword>